<feature type="transmembrane region" description="Helical" evidence="6">
    <location>
        <begin position="356"/>
        <end position="376"/>
    </location>
</feature>
<dbReference type="EMBL" id="LK023326">
    <property type="protein sequence ID" value="CDS08660.1"/>
    <property type="molecule type" value="Genomic_DNA"/>
</dbReference>
<dbReference type="OrthoDB" id="419616at2759"/>
<feature type="transmembrane region" description="Helical" evidence="6">
    <location>
        <begin position="281"/>
        <end position="300"/>
    </location>
</feature>
<dbReference type="PANTHER" id="PTHR23504:SF15">
    <property type="entry name" value="MAJOR FACILITATOR SUPERFAMILY (MFS) PROFILE DOMAIN-CONTAINING PROTEIN"/>
    <property type="match status" value="1"/>
</dbReference>
<dbReference type="GO" id="GO:0016020">
    <property type="term" value="C:membrane"/>
    <property type="evidence" value="ECO:0007669"/>
    <property type="project" value="UniProtKB-SubCell"/>
</dbReference>
<keyword evidence="3 6" id="KW-0812">Transmembrane</keyword>
<dbReference type="AlphaFoldDB" id="A0A077WMR3"/>
<organism evidence="8">
    <name type="scientific">Lichtheimia ramosa</name>
    <dbReference type="NCBI Taxonomy" id="688394"/>
    <lineage>
        <taxon>Eukaryota</taxon>
        <taxon>Fungi</taxon>
        <taxon>Fungi incertae sedis</taxon>
        <taxon>Mucoromycota</taxon>
        <taxon>Mucoromycotina</taxon>
        <taxon>Mucoromycetes</taxon>
        <taxon>Mucorales</taxon>
        <taxon>Lichtheimiaceae</taxon>
        <taxon>Lichtheimia</taxon>
    </lineage>
</organism>
<accession>A0A077WMR3</accession>
<dbReference type="InterPro" id="IPR020846">
    <property type="entry name" value="MFS_dom"/>
</dbReference>
<evidence type="ECO:0000313" key="8">
    <source>
        <dbReference type="EMBL" id="CDS08660.1"/>
    </source>
</evidence>
<feature type="transmembrane region" description="Helical" evidence="6">
    <location>
        <begin position="74"/>
        <end position="96"/>
    </location>
</feature>
<gene>
    <name evidence="8" type="ORF">LRAMOSA10021</name>
</gene>
<feature type="domain" description="Major facilitator superfamily (MFS) profile" evidence="7">
    <location>
        <begin position="1"/>
        <end position="378"/>
    </location>
</feature>
<dbReference type="PROSITE" id="PS00216">
    <property type="entry name" value="SUGAR_TRANSPORT_1"/>
    <property type="match status" value="1"/>
</dbReference>
<evidence type="ECO:0000259" key="7">
    <source>
        <dbReference type="PROSITE" id="PS50850"/>
    </source>
</evidence>
<feature type="transmembrane region" description="Helical" evidence="6">
    <location>
        <begin position="251"/>
        <end position="269"/>
    </location>
</feature>
<feature type="transmembrane region" description="Helical" evidence="6">
    <location>
        <begin position="121"/>
        <end position="142"/>
    </location>
</feature>
<dbReference type="PANTHER" id="PTHR23504">
    <property type="entry name" value="MAJOR FACILITATOR SUPERFAMILY DOMAIN-CONTAINING PROTEIN 10"/>
    <property type="match status" value="1"/>
</dbReference>
<evidence type="ECO:0000256" key="5">
    <source>
        <dbReference type="ARBA" id="ARBA00023136"/>
    </source>
</evidence>
<dbReference type="InterPro" id="IPR036259">
    <property type="entry name" value="MFS_trans_sf"/>
</dbReference>
<protein>
    <recommendedName>
        <fullName evidence="7">Major facilitator superfamily (MFS) profile domain-containing protein</fullName>
    </recommendedName>
</protein>
<feature type="transmembrane region" description="Helical" evidence="6">
    <location>
        <begin position="312"/>
        <end position="335"/>
    </location>
</feature>
<dbReference type="InterPro" id="IPR005829">
    <property type="entry name" value="Sugar_transporter_CS"/>
</dbReference>
<proteinExistence type="predicted"/>
<sequence>MGTLSDHIGRRPIMLLGMCASIISSILFGLSKSYIWAVFSRILLSTLDSSVNASKVMTSELTNGFPQEIRARGFSILQMSYATGFIVGPFIGSALLDPVRKYPEIFQQDGAFTVFLEEYPYFLPCFAGAVINTIMLVISFFFMDETCVKLKADQEKSSTKLLIQTPRSYSTFDYIKRHSINFTPALPRKQNLATIFSLRECFSPAVTNMLLIHTFLIFQLAYIGELAPIWMSNERQYGGLGFPPKQCAIAMASQGISQMITIIFILTPLTKRFGTLRVMSTGAFGLVFATIAELGVRYLYNLPDLHGHTQTYFWVLPAVALCIATWSTSFSLATVSTKILLINAAPQHALGKTNSVSECLSSAALAIAPALCGIIWSG</sequence>
<name>A0A077WMR3_9FUNG</name>
<dbReference type="GO" id="GO:0022857">
    <property type="term" value="F:transmembrane transporter activity"/>
    <property type="evidence" value="ECO:0007669"/>
    <property type="project" value="InterPro"/>
</dbReference>
<feature type="transmembrane region" description="Helical" evidence="6">
    <location>
        <begin position="209"/>
        <end position="231"/>
    </location>
</feature>
<reference evidence="8" key="1">
    <citation type="journal article" date="2014" name="Genome Announc.">
        <title>De novo whole-genome sequence and genome annotation of Lichtheimia ramosa.</title>
        <authorList>
            <person name="Linde J."/>
            <person name="Schwartze V."/>
            <person name="Binder U."/>
            <person name="Lass-Florl C."/>
            <person name="Voigt K."/>
            <person name="Horn F."/>
        </authorList>
    </citation>
    <scope>NUCLEOTIDE SEQUENCE</scope>
    <source>
        <strain evidence="8">JMRC FSU:6197</strain>
    </source>
</reference>
<keyword evidence="5 6" id="KW-0472">Membrane</keyword>
<dbReference type="SUPFAM" id="SSF103473">
    <property type="entry name" value="MFS general substrate transporter"/>
    <property type="match status" value="1"/>
</dbReference>
<keyword evidence="4 6" id="KW-1133">Transmembrane helix</keyword>
<keyword evidence="2" id="KW-0813">Transport</keyword>
<feature type="transmembrane region" description="Helical" evidence="6">
    <location>
        <begin position="12"/>
        <end position="28"/>
    </location>
</feature>
<dbReference type="Gene3D" id="1.20.1250.20">
    <property type="entry name" value="MFS general substrate transporter like domains"/>
    <property type="match status" value="1"/>
</dbReference>
<evidence type="ECO:0000256" key="1">
    <source>
        <dbReference type="ARBA" id="ARBA00004141"/>
    </source>
</evidence>
<dbReference type="Pfam" id="PF07690">
    <property type="entry name" value="MFS_1"/>
    <property type="match status" value="1"/>
</dbReference>
<comment type="subcellular location">
    <subcellularLocation>
        <location evidence="1">Membrane</location>
        <topology evidence="1">Multi-pass membrane protein</topology>
    </subcellularLocation>
</comment>
<dbReference type="PROSITE" id="PS50850">
    <property type="entry name" value="MFS"/>
    <property type="match status" value="1"/>
</dbReference>
<evidence type="ECO:0000256" key="6">
    <source>
        <dbReference type="SAM" id="Phobius"/>
    </source>
</evidence>
<evidence type="ECO:0000256" key="4">
    <source>
        <dbReference type="ARBA" id="ARBA00022989"/>
    </source>
</evidence>
<evidence type="ECO:0000256" key="2">
    <source>
        <dbReference type="ARBA" id="ARBA00022448"/>
    </source>
</evidence>
<dbReference type="InterPro" id="IPR011701">
    <property type="entry name" value="MFS"/>
</dbReference>
<evidence type="ECO:0000256" key="3">
    <source>
        <dbReference type="ARBA" id="ARBA00022692"/>
    </source>
</evidence>